<feature type="domain" description="Nitroreductase" evidence="5">
    <location>
        <begin position="9"/>
        <end position="163"/>
    </location>
</feature>
<comment type="similarity">
    <text evidence="1">Belongs to the flavin oxidoreductase frp family.</text>
</comment>
<dbReference type="AlphaFoldDB" id="A0A418VA38"/>
<keyword evidence="4" id="KW-0560">Oxidoreductase</keyword>
<evidence type="ECO:0000256" key="3">
    <source>
        <dbReference type="ARBA" id="ARBA00022643"/>
    </source>
</evidence>
<evidence type="ECO:0000313" key="6">
    <source>
        <dbReference type="EMBL" id="RJF72916.1"/>
    </source>
</evidence>
<reference evidence="6 7" key="1">
    <citation type="submission" date="2018-09" db="EMBL/GenBank/DDBJ databases">
        <authorList>
            <person name="Zhu H."/>
        </authorList>
    </citation>
    <scope>NUCLEOTIDE SEQUENCE [LARGE SCALE GENOMIC DNA]</scope>
    <source>
        <strain evidence="6 7">K2S05-167</strain>
    </source>
</reference>
<protein>
    <submittedName>
        <fullName evidence="6">Oxidoreductase</fullName>
    </submittedName>
</protein>
<dbReference type="InterPro" id="IPR029479">
    <property type="entry name" value="Nitroreductase"/>
</dbReference>
<dbReference type="PANTHER" id="PTHR43425:SF2">
    <property type="entry name" value="OXYGEN-INSENSITIVE NADPH NITROREDUCTASE"/>
    <property type="match status" value="1"/>
</dbReference>
<dbReference type="EMBL" id="QYUJ01000014">
    <property type="protein sequence ID" value="RJF72916.1"/>
    <property type="molecule type" value="Genomic_DNA"/>
</dbReference>
<evidence type="ECO:0000256" key="2">
    <source>
        <dbReference type="ARBA" id="ARBA00022630"/>
    </source>
</evidence>
<dbReference type="PANTHER" id="PTHR43425">
    <property type="entry name" value="OXYGEN-INSENSITIVE NADPH NITROREDUCTASE"/>
    <property type="match status" value="1"/>
</dbReference>
<evidence type="ECO:0000256" key="1">
    <source>
        <dbReference type="ARBA" id="ARBA00008366"/>
    </source>
</evidence>
<proteinExistence type="inferred from homology"/>
<dbReference type="Pfam" id="PF00881">
    <property type="entry name" value="Nitroreductase"/>
    <property type="match status" value="1"/>
</dbReference>
<evidence type="ECO:0000259" key="5">
    <source>
        <dbReference type="Pfam" id="PF00881"/>
    </source>
</evidence>
<dbReference type="InterPro" id="IPR000415">
    <property type="entry name" value="Nitroreductase-like"/>
</dbReference>
<name>A0A418VA38_9DEIO</name>
<gene>
    <name evidence="6" type="ORF">D3875_16570</name>
</gene>
<dbReference type="GO" id="GO:0016491">
    <property type="term" value="F:oxidoreductase activity"/>
    <property type="evidence" value="ECO:0007669"/>
    <property type="project" value="UniProtKB-KW"/>
</dbReference>
<keyword evidence="7" id="KW-1185">Reference proteome</keyword>
<dbReference type="OrthoDB" id="9775805at2"/>
<dbReference type="RefSeq" id="WP_119765504.1">
    <property type="nucleotide sequence ID" value="NZ_QYUJ01000014.1"/>
</dbReference>
<evidence type="ECO:0000256" key="4">
    <source>
        <dbReference type="ARBA" id="ARBA00023002"/>
    </source>
</evidence>
<comment type="caution">
    <text evidence="6">The sequence shown here is derived from an EMBL/GenBank/DDBJ whole genome shotgun (WGS) entry which is preliminary data.</text>
</comment>
<keyword evidence="3" id="KW-0288">FMN</keyword>
<accession>A0A418VA38</accession>
<keyword evidence="2" id="KW-0285">Flavoprotein</keyword>
<dbReference type="SUPFAM" id="SSF55469">
    <property type="entry name" value="FMN-dependent nitroreductase-like"/>
    <property type="match status" value="1"/>
</dbReference>
<dbReference type="InterPro" id="IPR016446">
    <property type="entry name" value="Flavin_OxRdtase_Frp"/>
</dbReference>
<evidence type="ECO:0000313" key="7">
    <source>
        <dbReference type="Proteomes" id="UP000286287"/>
    </source>
</evidence>
<sequence>MQTVAEVLAGHRSIRRFKPDEIPQAVIDEVLREAIAGTSSSGNLNSYSLVLTRDPERKRRLYELHGEQDFILQAPLVLTFCADWNRTRAWLKLRGARDNFNNFLGYHVAAFDAMLLSQSVVLGFEARGYGICCMGTTLHAMGEIAELLGLPETCLPVTTIVVGVPDENPGKRDRLPLRAFVHDEVYRVADTPELEDIYREREVSGWQRYMSTPRLKALCEQGGITSLAQFYTSPYKYDPDAFGPESTRLLAVLQKSGFLPASLDTAVPATQEK</sequence>
<dbReference type="Proteomes" id="UP000286287">
    <property type="component" value="Unassembled WGS sequence"/>
</dbReference>
<dbReference type="Gene3D" id="3.40.109.10">
    <property type="entry name" value="NADH Oxidase"/>
    <property type="match status" value="1"/>
</dbReference>
<organism evidence="6 7">
    <name type="scientific">Deinococcus cavernae</name>
    <dbReference type="NCBI Taxonomy" id="2320857"/>
    <lineage>
        <taxon>Bacteria</taxon>
        <taxon>Thermotogati</taxon>
        <taxon>Deinococcota</taxon>
        <taxon>Deinococci</taxon>
        <taxon>Deinococcales</taxon>
        <taxon>Deinococcaceae</taxon>
        <taxon>Deinococcus</taxon>
    </lineage>
</organism>